<protein>
    <submittedName>
        <fullName evidence="3">Uncharacterized protein</fullName>
    </submittedName>
</protein>
<sequence>MKPQGVEPQNQCVTKQHGFSSKSFKQGPRLLDTQKRKGIELGHILDFYLVIIFLKALVYIKKL</sequence>
<reference evidence="3 4" key="1">
    <citation type="journal article" date="2020" name="Mol. Biol. Evol.">
        <title>Distinct Expression and Methylation Patterns for Genes with Different Fates following a Single Whole-Genome Duplication in Flowering Plants.</title>
        <authorList>
            <person name="Shi T."/>
            <person name="Rahmani R.S."/>
            <person name="Gugger P.F."/>
            <person name="Wang M."/>
            <person name="Li H."/>
            <person name="Zhang Y."/>
            <person name="Li Z."/>
            <person name="Wang Q."/>
            <person name="Van de Peer Y."/>
            <person name="Marchal K."/>
            <person name="Chen J."/>
        </authorList>
    </citation>
    <scope>NUCLEOTIDE SEQUENCE [LARGE SCALE GENOMIC DNA]</scope>
    <source>
        <tissue evidence="3">Leaf</tissue>
    </source>
</reference>
<feature type="transmembrane region" description="Helical" evidence="2">
    <location>
        <begin position="41"/>
        <end position="60"/>
    </location>
</feature>
<comment type="caution">
    <text evidence="3">The sequence shown here is derived from an EMBL/GenBank/DDBJ whole genome shotgun (WGS) entry which is preliminary data.</text>
</comment>
<feature type="region of interest" description="Disordered" evidence="1">
    <location>
        <begin position="1"/>
        <end position="27"/>
    </location>
</feature>
<keyword evidence="2" id="KW-1133">Transmembrane helix</keyword>
<proteinExistence type="predicted"/>
<evidence type="ECO:0000256" key="1">
    <source>
        <dbReference type="SAM" id="MobiDB-lite"/>
    </source>
</evidence>
<keyword evidence="2" id="KW-0472">Membrane</keyword>
<organism evidence="3 4">
    <name type="scientific">Nelumbo nucifera</name>
    <name type="common">Sacred lotus</name>
    <dbReference type="NCBI Taxonomy" id="4432"/>
    <lineage>
        <taxon>Eukaryota</taxon>
        <taxon>Viridiplantae</taxon>
        <taxon>Streptophyta</taxon>
        <taxon>Embryophyta</taxon>
        <taxon>Tracheophyta</taxon>
        <taxon>Spermatophyta</taxon>
        <taxon>Magnoliopsida</taxon>
        <taxon>Proteales</taxon>
        <taxon>Nelumbonaceae</taxon>
        <taxon>Nelumbo</taxon>
    </lineage>
</organism>
<dbReference type="Proteomes" id="UP000607653">
    <property type="component" value="Unassembled WGS sequence"/>
</dbReference>
<evidence type="ECO:0000256" key="2">
    <source>
        <dbReference type="SAM" id="Phobius"/>
    </source>
</evidence>
<keyword evidence="4" id="KW-1185">Reference proteome</keyword>
<evidence type="ECO:0000313" key="3">
    <source>
        <dbReference type="EMBL" id="DAD27604.1"/>
    </source>
</evidence>
<feature type="compositionally biased region" description="Polar residues" evidence="1">
    <location>
        <begin position="7"/>
        <end position="24"/>
    </location>
</feature>
<evidence type="ECO:0000313" key="4">
    <source>
        <dbReference type="Proteomes" id="UP000607653"/>
    </source>
</evidence>
<dbReference type="AlphaFoldDB" id="A0A822Y112"/>
<keyword evidence="2" id="KW-0812">Transmembrane</keyword>
<gene>
    <name evidence="3" type="ORF">HUJ06_029072</name>
</gene>
<dbReference type="EMBL" id="DUZY01000002">
    <property type="protein sequence ID" value="DAD27604.1"/>
    <property type="molecule type" value="Genomic_DNA"/>
</dbReference>
<accession>A0A822Y112</accession>
<name>A0A822Y112_NELNU</name>